<evidence type="ECO:0000256" key="1">
    <source>
        <dbReference type="ARBA" id="ARBA00022737"/>
    </source>
</evidence>
<proteinExistence type="predicted"/>
<dbReference type="GO" id="GO:0005829">
    <property type="term" value="C:cytosol"/>
    <property type="evidence" value="ECO:0007669"/>
    <property type="project" value="TreeGrafter"/>
</dbReference>
<organism evidence="2">
    <name type="scientific">viral metagenome</name>
    <dbReference type="NCBI Taxonomy" id="1070528"/>
    <lineage>
        <taxon>unclassified sequences</taxon>
        <taxon>metagenomes</taxon>
        <taxon>organismal metagenomes</taxon>
    </lineage>
</organism>
<accession>A0A6C0E3E4</accession>
<dbReference type="InterPro" id="IPR003409">
    <property type="entry name" value="MORN"/>
</dbReference>
<dbReference type="SMART" id="SM00698">
    <property type="entry name" value="MORN"/>
    <property type="match status" value="6"/>
</dbReference>
<dbReference type="Pfam" id="PF02493">
    <property type="entry name" value="MORN"/>
    <property type="match status" value="6"/>
</dbReference>
<dbReference type="SUPFAM" id="SSF82185">
    <property type="entry name" value="Histone H3 K4-specific methyltransferase SET7/9 N-terminal domain"/>
    <property type="match status" value="2"/>
</dbReference>
<evidence type="ECO:0000313" key="2">
    <source>
        <dbReference type="EMBL" id="QHT23564.1"/>
    </source>
</evidence>
<reference evidence="2" key="1">
    <citation type="journal article" date="2020" name="Nature">
        <title>Giant virus diversity and host interactions through global metagenomics.</title>
        <authorList>
            <person name="Schulz F."/>
            <person name="Roux S."/>
            <person name="Paez-Espino D."/>
            <person name="Jungbluth S."/>
            <person name="Walsh D.A."/>
            <person name="Denef V.J."/>
            <person name="McMahon K.D."/>
            <person name="Konstantinidis K.T."/>
            <person name="Eloe-Fadrosh E.A."/>
            <person name="Kyrpides N.C."/>
            <person name="Woyke T."/>
        </authorList>
    </citation>
    <scope>NUCLEOTIDE SEQUENCE</scope>
    <source>
        <strain evidence="2">GVMAG-M-3300023179-116</strain>
    </source>
</reference>
<evidence type="ECO:0008006" key="3">
    <source>
        <dbReference type="Google" id="ProtNLM"/>
    </source>
</evidence>
<keyword evidence="1" id="KW-0677">Repeat</keyword>
<protein>
    <recommendedName>
        <fullName evidence="3">MORN repeat protein</fullName>
    </recommendedName>
</protein>
<sequence length="247" mass="28857">MKNVNRIENNSVVEEYGDDYLIYCDGSIYKGELQCCENSDSIRHGYGIMTYSNSVSSYTGYYKDNIKHGKGILVDDDNGTIYDGDFENGVKSGKGKFMSLNGKFKFTYEGEFENNIRSGKGKYVSHNDNIIISYDGEWRDDIRHGYGKYSYIELYNPEPNPNPDPNQSTNFYEEEYEGFWINDKKDGKGELKIKGLWRNNNSLFSSIEEKKNNKNQEKKTRYESTGETFCKEAFYYMFPPDEKYEFY</sequence>
<dbReference type="AlphaFoldDB" id="A0A6C0E3E4"/>
<dbReference type="PANTHER" id="PTHR43215">
    <property type="entry name" value="RADIAL SPOKE HEAD 1 HOMOLOG"/>
    <property type="match status" value="1"/>
</dbReference>
<dbReference type="PANTHER" id="PTHR43215:SF14">
    <property type="entry name" value="RADIAL SPOKE HEAD 1 HOMOLOG"/>
    <property type="match status" value="1"/>
</dbReference>
<name>A0A6C0E3E4_9ZZZZ</name>
<dbReference type="Gene3D" id="2.20.110.10">
    <property type="entry name" value="Histone H3 K4-specific methyltransferase SET7/9 N-terminal domain"/>
    <property type="match status" value="2"/>
</dbReference>
<dbReference type="EMBL" id="MN739732">
    <property type="protein sequence ID" value="QHT23564.1"/>
    <property type="molecule type" value="Genomic_DNA"/>
</dbReference>